<comment type="domain">
    <text evidence="2">The jas domain is required for interaction with COI1.</text>
</comment>
<comment type="function">
    <text evidence="2">Repressor of jasmonate responses.</text>
</comment>
<evidence type="ECO:0000259" key="4">
    <source>
        <dbReference type="PROSITE" id="PS51320"/>
    </source>
</evidence>
<proteinExistence type="evidence at transcript level"/>
<dbReference type="PANTHER" id="PTHR33077:SF52">
    <property type="entry name" value="PROTEIN TIFY 11D"/>
    <property type="match status" value="1"/>
</dbReference>
<dbReference type="GO" id="GO:0009611">
    <property type="term" value="P:response to wounding"/>
    <property type="evidence" value="ECO:0007669"/>
    <property type="project" value="UniProtKB-UniRule"/>
</dbReference>
<dbReference type="PROSITE" id="PS51320">
    <property type="entry name" value="TIFY"/>
    <property type="match status" value="1"/>
</dbReference>
<evidence type="ECO:0000313" key="5">
    <source>
        <dbReference type="EMBL" id="AMB19775.1"/>
    </source>
</evidence>
<dbReference type="InterPro" id="IPR040390">
    <property type="entry name" value="TIFY/JAZ"/>
</dbReference>
<evidence type="ECO:0000256" key="2">
    <source>
        <dbReference type="RuleBase" id="RU369065"/>
    </source>
</evidence>
<dbReference type="SMART" id="SM00979">
    <property type="entry name" value="TIFY"/>
    <property type="match status" value="1"/>
</dbReference>
<sequence length="261" mass="28158">MANLVHKSGKAASPEKSNFAQTCNLLSQYLKERGSFGDLSLGINGNLEAKGPEASRPPATTLNLLSNIENSAETSRKNSVPAPNIKPMDFFPQFAGFASRNPIEDSTAKPADLRKSSRAVDPGTAQMTIFYAGQVIVYDDFPADKAKEIMALASKGISNAQTGFTASTSAMYKVNPTIAIASNNAPEGLRLHPQVNGSDMPIVGKASLHRFFEKRKERVASKAPYQLNNPSSLARPRPSKESNHLIVDLEAQSSKQLELKL</sequence>
<organism evidence="5">
    <name type="scientific">Hevea brasiliensis</name>
    <name type="common">Para rubber tree</name>
    <name type="synonym">Siphonia brasiliensis</name>
    <dbReference type="NCBI Taxonomy" id="3981"/>
    <lineage>
        <taxon>Eukaryota</taxon>
        <taxon>Viridiplantae</taxon>
        <taxon>Streptophyta</taxon>
        <taxon>Embryophyta</taxon>
        <taxon>Tracheophyta</taxon>
        <taxon>Spermatophyta</taxon>
        <taxon>Magnoliopsida</taxon>
        <taxon>eudicotyledons</taxon>
        <taxon>Gunneridae</taxon>
        <taxon>Pentapetalae</taxon>
        <taxon>rosids</taxon>
        <taxon>fabids</taxon>
        <taxon>Malpighiales</taxon>
        <taxon>Euphorbiaceae</taxon>
        <taxon>Crotonoideae</taxon>
        <taxon>Micrandreae</taxon>
        <taxon>Hevea</taxon>
    </lineage>
</organism>
<dbReference type="EMBL" id="KP844630">
    <property type="protein sequence ID" value="AMB19775.1"/>
    <property type="molecule type" value="mRNA"/>
</dbReference>
<name>A0A1S5QIK7_HEVBR</name>
<protein>
    <recommendedName>
        <fullName evidence="2">Protein TIFY</fullName>
    </recommendedName>
    <alternativeName>
        <fullName evidence="2">Jasmonate ZIM domain-containing protein</fullName>
    </alternativeName>
</protein>
<feature type="region of interest" description="Disordered" evidence="3">
    <location>
        <begin position="222"/>
        <end position="243"/>
    </location>
</feature>
<keyword evidence="2" id="KW-0539">Nucleus</keyword>
<dbReference type="GO" id="GO:0031347">
    <property type="term" value="P:regulation of defense response"/>
    <property type="evidence" value="ECO:0007669"/>
    <property type="project" value="UniProtKB-UniRule"/>
</dbReference>
<dbReference type="AlphaFoldDB" id="A0A1S5QIK7"/>
<reference evidence="5" key="1">
    <citation type="submission" date="2015-02" db="EMBL/GenBank/DDBJ databases">
        <authorList>
            <person name="Chooi Y.-H."/>
        </authorList>
    </citation>
    <scope>NUCLEOTIDE SEQUENCE</scope>
    <source>
        <tissue evidence="5">Latex</tissue>
    </source>
</reference>
<evidence type="ECO:0000256" key="3">
    <source>
        <dbReference type="SAM" id="MobiDB-lite"/>
    </source>
</evidence>
<dbReference type="InterPro" id="IPR010399">
    <property type="entry name" value="Tify_dom"/>
</dbReference>
<accession>A0A1S5QIK7</accession>
<comment type="subcellular location">
    <subcellularLocation>
        <location evidence="2">Nucleus</location>
    </subcellularLocation>
</comment>
<comment type="similarity">
    <text evidence="1 2">Belongs to the TIFY/JAZ family.</text>
</comment>
<dbReference type="GO" id="GO:0005634">
    <property type="term" value="C:nucleus"/>
    <property type="evidence" value="ECO:0007669"/>
    <property type="project" value="UniProtKB-SubCell"/>
</dbReference>
<evidence type="ECO:0000256" key="1">
    <source>
        <dbReference type="ARBA" id="ARBA00008614"/>
    </source>
</evidence>
<dbReference type="Pfam" id="PF06200">
    <property type="entry name" value="tify"/>
    <property type="match status" value="1"/>
</dbReference>
<dbReference type="InterPro" id="IPR018467">
    <property type="entry name" value="CCT_CS"/>
</dbReference>
<dbReference type="GO" id="GO:2000022">
    <property type="term" value="P:regulation of jasmonic acid mediated signaling pathway"/>
    <property type="evidence" value="ECO:0007669"/>
    <property type="project" value="UniProtKB-UniRule"/>
</dbReference>
<keyword evidence="2" id="KW-1184">Jasmonic acid signaling pathway</keyword>
<dbReference type="Pfam" id="PF09425">
    <property type="entry name" value="Jas_motif"/>
    <property type="match status" value="1"/>
</dbReference>
<dbReference type="PANTHER" id="PTHR33077">
    <property type="entry name" value="PROTEIN TIFY 4A-RELATED-RELATED"/>
    <property type="match status" value="1"/>
</dbReference>
<feature type="domain" description="Tify" evidence="4">
    <location>
        <begin position="120"/>
        <end position="155"/>
    </location>
</feature>
<gene>
    <name evidence="5" type="primary">JAZ5</name>
</gene>